<protein>
    <submittedName>
        <fullName evidence="9">Related to CAX4-required for full levels of dolichol-linked oligosaccharides</fullName>
    </submittedName>
</protein>
<evidence type="ECO:0000313" key="9">
    <source>
        <dbReference type="EMBL" id="CCA75497.1"/>
    </source>
</evidence>
<comment type="caution">
    <text evidence="9">The sequence shown here is derived from an EMBL/GenBank/DDBJ whole genome shotgun (WGS) entry which is preliminary data.</text>
</comment>
<keyword evidence="10" id="KW-1185">Reference proteome</keyword>
<dbReference type="GO" id="GO:0016020">
    <property type="term" value="C:membrane"/>
    <property type="evidence" value="ECO:0007669"/>
    <property type="project" value="UniProtKB-SubCell"/>
</dbReference>
<feature type="compositionally biased region" description="Low complexity" evidence="6">
    <location>
        <begin position="335"/>
        <end position="351"/>
    </location>
</feature>
<evidence type="ECO:0000313" key="10">
    <source>
        <dbReference type="Proteomes" id="UP000007148"/>
    </source>
</evidence>
<comment type="subcellular location">
    <subcellularLocation>
        <location evidence="1">Membrane</location>
        <topology evidence="1">Multi-pass membrane protein</topology>
    </subcellularLocation>
</comment>
<sequence>MTNSSVPLEALDLTHVLYDPASNLGLALALVTLSPILLMACYGALSIVTRDFLIINMWVGQFGCEAANWVLKHAIKEERPSHLLGGGYGFPSSHSQFMGFFASFMILHLHHRHQFGSTGIRLLDLLWAACVRCGVAGLATAVCYSRYHLGYHTAPQVLWGLGIGILLGSVYYTLTEHIPRVYPSSLPGQIRRAIVDSRVATWLRIVDGWAIWADGGHEAAALSALDRQRRPSSMQTRNQAQPGLVESVSSSVALAHGSRQPLSQSPPESGCSFVFTSSKIGRFNLKIVDPPAILPRPLHRSPPPQSTSSSTDSCVLTPVQVMTHAYGSVHALPESSSFRRQQSDSRPSPIRTLSFFPDHPSRGPPLNSNPLLYNRRKSQVGISFYTDAVRGRFSGNSSPIWTPYSEPPMRSISMKASLSQSTVSDPSPVLPSVDESPAIRPQPASKEDKQESEGTDDECAIHDTDEVSSYFAFKPVGMPSIPMG</sequence>
<feature type="transmembrane region" description="Helical" evidence="7">
    <location>
        <begin position="153"/>
        <end position="174"/>
    </location>
</feature>
<evidence type="ECO:0000256" key="6">
    <source>
        <dbReference type="SAM" id="MobiDB-lite"/>
    </source>
</evidence>
<keyword evidence="3" id="KW-0378">Hydrolase</keyword>
<dbReference type="InterPro" id="IPR000326">
    <property type="entry name" value="PAP2/HPO"/>
</dbReference>
<dbReference type="UniPathway" id="UPA00378"/>
<dbReference type="Pfam" id="PF01569">
    <property type="entry name" value="PAP2"/>
    <property type="match status" value="1"/>
</dbReference>
<feature type="compositionally biased region" description="Polar residues" evidence="6">
    <location>
        <begin position="415"/>
        <end position="425"/>
    </location>
</feature>
<evidence type="ECO:0000256" key="1">
    <source>
        <dbReference type="ARBA" id="ARBA00004141"/>
    </source>
</evidence>
<dbReference type="Gene3D" id="1.20.144.10">
    <property type="entry name" value="Phosphatidic acid phosphatase type 2/haloperoxidase"/>
    <property type="match status" value="1"/>
</dbReference>
<dbReference type="SUPFAM" id="SSF48317">
    <property type="entry name" value="Acid phosphatase/Vanadium-dependent haloperoxidase"/>
    <property type="match status" value="1"/>
</dbReference>
<accession>G4TW04</accession>
<feature type="transmembrane region" description="Helical" evidence="7">
    <location>
        <begin position="91"/>
        <end position="110"/>
    </location>
</feature>
<keyword evidence="5 7" id="KW-0472">Membrane</keyword>
<feature type="transmembrane region" description="Helical" evidence="7">
    <location>
        <begin position="24"/>
        <end position="45"/>
    </location>
</feature>
<dbReference type="OrthoDB" id="302705at2759"/>
<feature type="transmembrane region" description="Helical" evidence="7">
    <location>
        <begin position="122"/>
        <end position="147"/>
    </location>
</feature>
<dbReference type="PANTHER" id="PTHR14969">
    <property type="entry name" value="SPHINGOSINE-1-PHOSPHATE PHOSPHOHYDROLASE"/>
    <property type="match status" value="1"/>
</dbReference>
<gene>
    <name evidence="9" type="ORF">PIIN_09480</name>
</gene>
<dbReference type="InterPro" id="IPR036938">
    <property type="entry name" value="PAP2/HPO_sf"/>
</dbReference>
<keyword evidence="4 7" id="KW-1133">Transmembrane helix</keyword>
<feature type="domain" description="Phosphatidic acid phosphatase type 2/haloperoxidase" evidence="8">
    <location>
        <begin position="52"/>
        <end position="172"/>
    </location>
</feature>
<dbReference type="HOGENOM" id="CLU_563942_0_0_1"/>
<dbReference type="STRING" id="1109443.G4TW04"/>
<organism evidence="9 10">
    <name type="scientific">Serendipita indica (strain DSM 11827)</name>
    <name type="common">Root endophyte fungus</name>
    <name type="synonym">Piriformospora indica</name>
    <dbReference type="NCBI Taxonomy" id="1109443"/>
    <lineage>
        <taxon>Eukaryota</taxon>
        <taxon>Fungi</taxon>
        <taxon>Dikarya</taxon>
        <taxon>Basidiomycota</taxon>
        <taxon>Agaricomycotina</taxon>
        <taxon>Agaricomycetes</taxon>
        <taxon>Sebacinales</taxon>
        <taxon>Serendipitaceae</taxon>
        <taxon>Serendipita</taxon>
    </lineage>
</organism>
<dbReference type="SMART" id="SM00014">
    <property type="entry name" value="acidPPc"/>
    <property type="match status" value="1"/>
</dbReference>
<dbReference type="GO" id="GO:0042392">
    <property type="term" value="F:sphingosine-1-phosphate phosphatase activity"/>
    <property type="evidence" value="ECO:0007669"/>
    <property type="project" value="TreeGrafter"/>
</dbReference>
<dbReference type="eggNOG" id="KOG3146">
    <property type="taxonomic scope" value="Eukaryota"/>
</dbReference>
<dbReference type="InterPro" id="IPR039667">
    <property type="entry name" value="Dolichyldiphosphatase_PAP2"/>
</dbReference>
<keyword evidence="2 7" id="KW-0812">Transmembrane</keyword>
<dbReference type="Proteomes" id="UP000007148">
    <property type="component" value="Unassembled WGS sequence"/>
</dbReference>
<name>G4TW04_SERID</name>
<reference evidence="9 10" key="1">
    <citation type="journal article" date="2011" name="PLoS Pathog.">
        <title>Endophytic Life Strategies Decoded by Genome and Transcriptome Analyses of the Mutualistic Root Symbiont Piriformospora indica.</title>
        <authorList>
            <person name="Zuccaro A."/>
            <person name="Lahrmann U."/>
            <person name="Guldener U."/>
            <person name="Langen G."/>
            <person name="Pfiffi S."/>
            <person name="Biedenkopf D."/>
            <person name="Wong P."/>
            <person name="Samans B."/>
            <person name="Grimm C."/>
            <person name="Basiewicz M."/>
            <person name="Murat C."/>
            <person name="Martin F."/>
            <person name="Kogel K.H."/>
        </authorList>
    </citation>
    <scope>NUCLEOTIDE SEQUENCE [LARGE SCALE GENOMIC DNA]</scope>
    <source>
        <strain evidence="9 10">DSM 11827</strain>
    </source>
</reference>
<dbReference type="EMBL" id="CAFZ01000461">
    <property type="protein sequence ID" value="CCA75497.1"/>
    <property type="molecule type" value="Genomic_DNA"/>
</dbReference>
<dbReference type="CDD" id="cd03382">
    <property type="entry name" value="PAP2_dolichyldiphosphatase"/>
    <property type="match status" value="1"/>
</dbReference>
<feature type="region of interest" description="Disordered" evidence="6">
    <location>
        <begin position="415"/>
        <end position="466"/>
    </location>
</feature>
<dbReference type="PANTHER" id="PTHR14969:SF13">
    <property type="entry name" value="AT30094P"/>
    <property type="match status" value="1"/>
</dbReference>
<evidence type="ECO:0000256" key="7">
    <source>
        <dbReference type="SAM" id="Phobius"/>
    </source>
</evidence>
<feature type="region of interest" description="Disordered" evidence="6">
    <location>
        <begin position="332"/>
        <end position="372"/>
    </location>
</feature>
<dbReference type="InParanoid" id="G4TW04"/>
<evidence type="ECO:0000256" key="2">
    <source>
        <dbReference type="ARBA" id="ARBA00022692"/>
    </source>
</evidence>
<evidence type="ECO:0000256" key="4">
    <source>
        <dbReference type="ARBA" id="ARBA00022989"/>
    </source>
</evidence>
<evidence type="ECO:0000259" key="8">
    <source>
        <dbReference type="SMART" id="SM00014"/>
    </source>
</evidence>
<proteinExistence type="predicted"/>
<evidence type="ECO:0000256" key="3">
    <source>
        <dbReference type="ARBA" id="ARBA00022801"/>
    </source>
</evidence>
<dbReference type="AlphaFoldDB" id="G4TW04"/>
<evidence type="ECO:0000256" key="5">
    <source>
        <dbReference type="ARBA" id="ARBA00023136"/>
    </source>
</evidence>